<keyword evidence="6" id="KW-0807">Transducer</keyword>
<comment type="similarity">
    <text evidence="6">Belongs to the insect chemoreceptor superfamily. Gustatory receptor (GR) family.</text>
</comment>
<dbReference type="Proteomes" id="UP000075880">
    <property type="component" value="Unassembled WGS sequence"/>
</dbReference>
<dbReference type="Pfam" id="PF08395">
    <property type="entry name" value="7tm_7"/>
    <property type="match status" value="1"/>
</dbReference>
<evidence type="ECO:0000256" key="4">
    <source>
        <dbReference type="ARBA" id="ARBA00022989"/>
    </source>
</evidence>
<keyword evidence="7" id="KW-0732">Signal</keyword>
<feature type="transmembrane region" description="Helical" evidence="6">
    <location>
        <begin position="34"/>
        <end position="51"/>
    </location>
</feature>
<feature type="transmembrane region" description="Helical" evidence="6">
    <location>
        <begin position="311"/>
        <end position="330"/>
    </location>
</feature>
<feature type="transmembrane region" description="Helical" evidence="6">
    <location>
        <begin position="125"/>
        <end position="149"/>
    </location>
</feature>
<keyword evidence="4 6" id="KW-1133">Transmembrane helix</keyword>
<keyword evidence="6" id="KW-0675">Receptor</keyword>
<keyword evidence="9" id="KW-1185">Reference proteome</keyword>
<evidence type="ECO:0000256" key="3">
    <source>
        <dbReference type="ARBA" id="ARBA00022692"/>
    </source>
</evidence>
<evidence type="ECO:0000256" key="7">
    <source>
        <dbReference type="SAM" id="SignalP"/>
    </source>
</evidence>
<feature type="transmembrane region" description="Helical" evidence="6">
    <location>
        <begin position="233"/>
        <end position="253"/>
    </location>
</feature>
<feature type="transmembrane region" description="Helical" evidence="6">
    <location>
        <begin position="156"/>
        <end position="177"/>
    </location>
</feature>
<dbReference type="GO" id="GO:0005886">
    <property type="term" value="C:plasma membrane"/>
    <property type="evidence" value="ECO:0007669"/>
    <property type="project" value="UniProtKB-SubCell"/>
</dbReference>
<comment type="subcellular location">
    <subcellularLocation>
        <location evidence="1 6">Cell membrane</location>
        <topology evidence="1 6">Multi-pass membrane protein</topology>
    </subcellularLocation>
</comment>
<reference evidence="8" key="1">
    <citation type="submission" date="2024-04" db="UniProtKB">
        <authorList>
            <consortium name="EnsemblMetazoa"/>
        </authorList>
    </citation>
    <scope>IDENTIFICATION</scope>
    <source>
        <strain evidence="8">EBRO</strain>
    </source>
</reference>
<evidence type="ECO:0000256" key="1">
    <source>
        <dbReference type="ARBA" id="ARBA00004651"/>
    </source>
</evidence>
<keyword evidence="5 6" id="KW-0472">Membrane</keyword>
<dbReference type="InterPro" id="IPR013604">
    <property type="entry name" value="7TM_chemorcpt"/>
</dbReference>
<dbReference type="AlphaFoldDB" id="A0AAG5D1C1"/>
<comment type="function">
    <text evidence="6">Gustatory receptor which mediates acceptance or avoidance behavior, depending on its substrates.</text>
</comment>
<evidence type="ECO:0000313" key="9">
    <source>
        <dbReference type="Proteomes" id="UP000075880"/>
    </source>
</evidence>
<evidence type="ECO:0000313" key="8">
    <source>
        <dbReference type="EnsemblMetazoa" id="ENSAATROPP004478"/>
    </source>
</evidence>
<accession>A0AAG5D1C1</accession>
<dbReference type="GO" id="GO:0007165">
    <property type="term" value="P:signal transduction"/>
    <property type="evidence" value="ECO:0007669"/>
    <property type="project" value="UniProtKB-KW"/>
</dbReference>
<organism evidence="8 9">
    <name type="scientific">Anopheles atroparvus</name>
    <name type="common">European mosquito</name>
    <dbReference type="NCBI Taxonomy" id="41427"/>
    <lineage>
        <taxon>Eukaryota</taxon>
        <taxon>Metazoa</taxon>
        <taxon>Ecdysozoa</taxon>
        <taxon>Arthropoda</taxon>
        <taxon>Hexapoda</taxon>
        <taxon>Insecta</taxon>
        <taxon>Pterygota</taxon>
        <taxon>Neoptera</taxon>
        <taxon>Endopterygota</taxon>
        <taxon>Diptera</taxon>
        <taxon>Nematocera</taxon>
        <taxon>Culicoidea</taxon>
        <taxon>Culicidae</taxon>
        <taxon>Anophelinae</taxon>
        <taxon>Anopheles</taxon>
    </lineage>
</organism>
<dbReference type="GO" id="GO:0050909">
    <property type="term" value="P:sensory perception of taste"/>
    <property type="evidence" value="ECO:0007669"/>
    <property type="project" value="InterPro"/>
</dbReference>
<feature type="signal peptide" evidence="7">
    <location>
        <begin position="1"/>
        <end position="18"/>
    </location>
</feature>
<sequence>MLALFSIYFNLLLSYATGIVPLGYNFQAGRFEPRKWVAALASVLVLVWLSLNFKHKKFSTRMTVSQVGMQSVIHMVEYIVLSTNWILIGVQQLLQLENYQQRLSELLTSARSWNHRRLVGVSEHLVLLLKLVLLPVGMFSLHVSVFVLLVNFQVSILHAFLTMVTLIPNMAHVNNFYALLFAQRLTLREINGKLVNLWEERARGGNGGGIPGELQVAARLQALLGEYEQCARSVGMILRLYSMPVALYLLLLIQEIISKSRKIKSAVHRLSLIPQQNERLQETVKLFLLSLNQSTLEIKVSGMFTIDNDMLVGMLAAISNVVVFLAQFHIDYTNTVMSYDATLLGPPIDRGSILAIGVIITVDDVVIKQP</sequence>
<keyword evidence="2 6" id="KW-1003">Cell membrane</keyword>
<evidence type="ECO:0000256" key="5">
    <source>
        <dbReference type="ARBA" id="ARBA00023136"/>
    </source>
</evidence>
<comment type="caution">
    <text evidence="6">Lacks conserved residue(s) required for the propagation of feature annotation.</text>
</comment>
<evidence type="ECO:0000256" key="6">
    <source>
        <dbReference type="RuleBase" id="RU363108"/>
    </source>
</evidence>
<feature type="chain" id="PRO_5042485187" description="Gustatory receptor" evidence="7">
    <location>
        <begin position="19"/>
        <end position="370"/>
    </location>
</feature>
<proteinExistence type="inferred from homology"/>
<keyword evidence="3 6" id="KW-0812">Transmembrane</keyword>
<name>A0AAG5D1C1_ANOAO</name>
<evidence type="ECO:0000256" key="2">
    <source>
        <dbReference type="ARBA" id="ARBA00022475"/>
    </source>
</evidence>
<dbReference type="EnsemblMetazoa" id="ENSAATROPT004674">
    <property type="protein sequence ID" value="ENSAATROPP004478"/>
    <property type="gene ID" value="ENSAATROPG003724"/>
</dbReference>
<protein>
    <recommendedName>
        <fullName evidence="6">Gustatory receptor</fullName>
    </recommendedName>
</protein>